<sequence>MPILNWLNKEQALTTARDCPYRLVELVPELSYGESDTDNMLIQGDNLDALKALIPTHAGRVKCIFIDPPYNTKSAFEHYDDNLEHSKWLSMMYPRLELLHQLLSEDGSIWITLNDNEAHYLKVMCDEIFGRSNFISNSIWQKKYAASNDAKSLSEDHDHVIIYAKSKTNWTPNKLKRNIESNKAYKNPDNDSRGLWRADNYKCNKSSKERPNLYYAIIQPETGKEIWPSKTAVWRYNYETHQRHVKENSIWWGKDGTNSTPAFKRFLSTVDDTTTPQSVWLWQEVGHNQDAKREVMKLNPDSPFSTPKPEKLIQRIIHIASNEGDLVLDSFLGSATTSAVAMKMNRRFIGIELGEHAVTHAQPRLKEVADGEQGGISEDVNWIGGSGFKFYRLGEVIFNENGSLREGISFDALASHIWYGDTRQALQQSAKSPLLGVHNGVAYYLLYNGILGDKRPDGGNVLTSKVLSILPPHPEDPENGKKVIYGETSRMGEARLKSESIIFKQIPYDVKGR</sequence>
<gene>
    <name evidence="4" type="ORF">ES754_00735</name>
</gene>
<feature type="domain" description="DNA methylase N-4/N-6" evidence="3">
    <location>
        <begin position="61"/>
        <end position="362"/>
    </location>
</feature>
<organism evidence="4 5">
    <name type="scientific">Psychrobacter frigidicola</name>
    <dbReference type="NCBI Taxonomy" id="45611"/>
    <lineage>
        <taxon>Bacteria</taxon>
        <taxon>Pseudomonadati</taxon>
        <taxon>Pseudomonadota</taxon>
        <taxon>Gammaproteobacteria</taxon>
        <taxon>Moraxellales</taxon>
        <taxon>Moraxellaceae</taxon>
        <taxon>Psychrobacter</taxon>
    </lineage>
</organism>
<dbReference type="Pfam" id="PF01555">
    <property type="entry name" value="N6_N4_Mtase"/>
    <property type="match status" value="1"/>
</dbReference>
<protein>
    <submittedName>
        <fullName evidence="4">Site-specific DNA-methyltransferase</fullName>
    </submittedName>
</protein>
<dbReference type="PRINTS" id="PR00508">
    <property type="entry name" value="S21N4MTFRASE"/>
</dbReference>
<dbReference type="RefSeq" id="WP_147221146.1">
    <property type="nucleotide sequence ID" value="NZ_CAJGYY010000001.1"/>
</dbReference>
<dbReference type="OrthoDB" id="9816043at2"/>
<dbReference type="InterPro" id="IPR029063">
    <property type="entry name" value="SAM-dependent_MTases_sf"/>
</dbReference>
<dbReference type="Proteomes" id="UP000321903">
    <property type="component" value="Unassembled WGS sequence"/>
</dbReference>
<name>A0A5C7A4E4_9GAMM</name>
<evidence type="ECO:0000313" key="4">
    <source>
        <dbReference type="EMBL" id="TXD97545.1"/>
    </source>
</evidence>
<dbReference type="GO" id="GO:0003677">
    <property type="term" value="F:DNA binding"/>
    <property type="evidence" value="ECO:0007669"/>
    <property type="project" value="InterPro"/>
</dbReference>
<dbReference type="GO" id="GO:0005737">
    <property type="term" value="C:cytoplasm"/>
    <property type="evidence" value="ECO:0007669"/>
    <property type="project" value="TreeGrafter"/>
</dbReference>
<keyword evidence="2 4" id="KW-0808">Transferase</keyword>
<evidence type="ECO:0000256" key="2">
    <source>
        <dbReference type="ARBA" id="ARBA00022679"/>
    </source>
</evidence>
<keyword evidence="1 4" id="KW-0489">Methyltransferase</keyword>
<dbReference type="InterPro" id="IPR002941">
    <property type="entry name" value="DNA_methylase_N4/N6"/>
</dbReference>
<accession>A0A5C7A4E4</accession>
<reference evidence="4 5" key="1">
    <citation type="submission" date="2019-08" db="EMBL/GenBank/DDBJ databases">
        <title>Genome sequence of Psychrobacter frigidicola ACAM304 (type strain).</title>
        <authorList>
            <person name="Bowman J.P."/>
        </authorList>
    </citation>
    <scope>NUCLEOTIDE SEQUENCE [LARGE SCALE GENOMIC DNA]</scope>
    <source>
        <strain evidence="4 5">ACAM 304</strain>
    </source>
</reference>
<keyword evidence="5" id="KW-1185">Reference proteome</keyword>
<dbReference type="Gene3D" id="3.40.50.150">
    <property type="entry name" value="Vaccinia Virus protein VP39"/>
    <property type="match status" value="2"/>
</dbReference>
<dbReference type="AlphaFoldDB" id="A0A5C7A4E4"/>
<dbReference type="PANTHER" id="PTHR13370">
    <property type="entry name" value="RNA METHYLASE-RELATED"/>
    <property type="match status" value="1"/>
</dbReference>
<evidence type="ECO:0000313" key="5">
    <source>
        <dbReference type="Proteomes" id="UP000321903"/>
    </source>
</evidence>
<proteinExistence type="predicted"/>
<comment type="caution">
    <text evidence="4">The sequence shown here is derived from an EMBL/GenBank/DDBJ whole genome shotgun (WGS) entry which is preliminary data.</text>
</comment>
<dbReference type="EMBL" id="VORZ01000001">
    <property type="protein sequence ID" value="TXD97545.1"/>
    <property type="molecule type" value="Genomic_DNA"/>
</dbReference>
<dbReference type="PANTHER" id="PTHR13370:SF3">
    <property type="entry name" value="TRNA (GUANINE(10)-N2)-METHYLTRANSFERASE HOMOLOG"/>
    <property type="match status" value="1"/>
</dbReference>
<evidence type="ECO:0000256" key="1">
    <source>
        <dbReference type="ARBA" id="ARBA00022603"/>
    </source>
</evidence>
<dbReference type="SUPFAM" id="SSF53335">
    <property type="entry name" value="S-adenosyl-L-methionine-dependent methyltransferases"/>
    <property type="match status" value="1"/>
</dbReference>
<dbReference type="InterPro" id="IPR001091">
    <property type="entry name" value="RM_Methyltransferase"/>
</dbReference>
<evidence type="ECO:0000259" key="3">
    <source>
        <dbReference type="Pfam" id="PF01555"/>
    </source>
</evidence>
<dbReference type="GO" id="GO:0008170">
    <property type="term" value="F:N-methyltransferase activity"/>
    <property type="evidence" value="ECO:0007669"/>
    <property type="project" value="InterPro"/>
</dbReference>
<dbReference type="GO" id="GO:0032259">
    <property type="term" value="P:methylation"/>
    <property type="evidence" value="ECO:0007669"/>
    <property type="project" value="UniProtKB-KW"/>
</dbReference>